<reference evidence="2 3" key="1">
    <citation type="journal article" date="2013" name="Curr. Biol.">
        <title>The Genome of the Foraminiferan Reticulomyxa filosa.</title>
        <authorList>
            <person name="Glockner G."/>
            <person name="Hulsmann N."/>
            <person name="Schleicher M."/>
            <person name="Noegel A.A."/>
            <person name="Eichinger L."/>
            <person name="Gallinger C."/>
            <person name="Pawlowski J."/>
            <person name="Sierra R."/>
            <person name="Euteneuer U."/>
            <person name="Pillet L."/>
            <person name="Moustafa A."/>
            <person name="Platzer M."/>
            <person name="Groth M."/>
            <person name="Szafranski K."/>
            <person name="Schliwa M."/>
        </authorList>
    </citation>
    <scope>NUCLEOTIDE SEQUENCE [LARGE SCALE GENOMIC DNA]</scope>
</reference>
<gene>
    <name evidence="2" type="ORF">RFI_35434</name>
</gene>
<feature type="compositionally biased region" description="Basic and acidic residues" evidence="1">
    <location>
        <begin position="55"/>
        <end position="69"/>
    </location>
</feature>
<feature type="region of interest" description="Disordered" evidence="1">
    <location>
        <begin position="33"/>
        <end position="119"/>
    </location>
</feature>
<proteinExistence type="predicted"/>
<evidence type="ECO:0000313" key="2">
    <source>
        <dbReference type="EMBL" id="ETO02005.1"/>
    </source>
</evidence>
<feature type="compositionally biased region" description="Basic and acidic residues" evidence="1">
    <location>
        <begin position="77"/>
        <end position="92"/>
    </location>
</feature>
<evidence type="ECO:0000256" key="1">
    <source>
        <dbReference type="SAM" id="MobiDB-lite"/>
    </source>
</evidence>
<evidence type="ECO:0000313" key="3">
    <source>
        <dbReference type="Proteomes" id="UP000023152"/>
    </source>
</evidence>
<sequence>YNRHEYRDCLFLHNTCNNQYIPHNPQMRQMGKKLEDTEDDLQEEKASEYVTPGGDDQRKDKNKDKDKDSTGMTNTLDRTKENRLLHDPGHKDDDDDDNGEDAGGVSVDEASDTAEPLNKTSLPMVFIPRNDQEKVKYMKKAAQEFGYSNLKLAELVLSKRGRAKKRRRMAMMMMIMKIKIKMKCKKRKRCPQRNGKKKNKSS</sequence>
<dbReference type="Proteomes" id="UP000023152">
    <property type="component" value="Unassembled WGS sequence"/>
</dbReference>
<dbReference type="EMBL" id="ASPP01036921">
    <property type="protein sequence ID" value="ETO02005.1"/>
    <property type="molecule type" value="Genomic_DNA"/>
</dbReference>
<dbReference type="AlphaFoldDB" id="X6LMQ3"/>
<comment type="caution">
    <text evidence="2">The sequence shown here is derived from an EMBL/GenBank/DDBJ whole genome shotgun (WGS) entry which is preliminary data.</text>
</comment>
<name>X6LMQ3_RETFI</name>
<feature type="non-terminal residue" evidence="2">
    <location>
        <position position="1"/>
    </location>
</feature>
<protein>
    <submittedName>
        <fullName evidence="2">Uncharacterized protein</fullName>
    </submittedName>
</protein>
<accession>X6LMQ3</accession>
<keyword evidence="3" id="KW-1185">Reference proteome</keyword>
<organism evidence="2 3">
    <name type="scientific">Reticulomyxa filosa</name>
    <dbReference type="NCBI Taxonomy" id="46433"/>
    <lineage>
        <taxon>Eukaryota</taxon>
        <taxon>Sar</taxon>
        <taxon>Rhizaria</taxon>
        <taxon>Retaria</taxon>
        <taxon>Foraminifera</taxon>
        <taxon>Monothalamids</taxon>
        <taxon>Reticulomyxidae</taxon>
        <taxon>Reticulomyxa</taxon>
    </lineage>
</organism>
<feature type="region of interest" description="Disordered" evidence="1">
    <location>
        <begin position="182"/>
        <end position="202"/>
    </location>
</feature>